<keyword evidence="6 10" id="KW-0732">Signal</keyword>
<proteinExistence type="inferred from homology"/>
<accession>A0A4S9X611</accession>
<dbReference type="CDD" id="cd10316">
    <property type="entry name" value="RGL4_M"/>
    <property type="match status" value="1"/>
</dbReference>
<gene>
    <name evidence="13" type="ORF">D6C84_09536</name>
</gene>
<dbReference type="Proteomes" id="UP000310039">
    <property type="component" value="Unassembled WGS sequence"/>
</dbReference>
<evidence type="ECO:0000313" key="14">
    <source>
        <dbReference type="Proteomes" id="UP000310039"/>
    </source>
</evidence>
<evidence type="ECO:0000259" key="12">
    <source>
        <dbReference type="Pfam" id="PF14686"/>
    </source>
</evidence>
<keyword evidence="5" id="KW-0964">Secreted</keyword>
<evidence type="ECO:0000256" key="5">
    <source>
        <dbReference type="ARBA" id="ARBA00022525"/>
    </source>
</evidence>
<evidence type="ECO:0000256" key="2">
    <source>
        <dbReference type="ARBA" id="ARBA00004613"/>
    </source>
</evidence>
<dbReference type="Gene3D" id="2.60.40.1120">
    <property type="entry name" value="Carboxypeptidase-like, regulatory domain"/>
    <property type="match status" value="1"/>
</dbReference>
<dbReference type="InterPro" id="IPR029411">
    <property type="entry name" value="RG-lyase_III"/>
</dbReference>
<dbReference type="SUPFAM" id="SSF74650">
    <property type="entry name" value="Galactose mutarotase-like"/>
    <property type="match status" value="1"/>
</dbReference>
<dbReference type="Gene3D" id="2.70.98.10">
    <property type="match status" value="1"/>
</dbReference>
<dbReference type="GO" id="GO:0030246">
    <property type="term" value="F:carbohydrate binding"/>
    <property type="evidence" value="ECO:0007669"/>
    <property type="project" value="InterPro"/>
</dbReference>
<evidence type="ECO:0000256" key="10">
    <source>
        <dbReference type="SAM" id="SignalP"/>
    </source>
</evidence>
<evidence type="ECO:0000259" key="11">
    <source>
        <dbReference type="Pfam" id="PF14683"/>
    </source>
</evidence>
<evidence type="ECO:0000256" key="8">
    <source>
        <dbReference type="ARBA" id="ARBA00023277"/>
    </source>
</evidence>
<comment type="subcellular location">
    <subcellularLocation>
        <location evidence="2">Secreted</location>
    </subcellularLocation>
</comment>
<name>A0A4S9X611_AURPU</name>
<evidence type="ECO:0000256" key="4">
    <source>
        <dbReference type="ARBA" id="ARBA00012437"/>
    </source>
</evidence>
<keyword evidence="9" id="KW-0624">Polysaccharide degradation</keyword>
<evidence type="ECO:0000256" key="6">
    <source>
        <dbReference type="ARBA" id="ARBA00022729"/>
    </source>
</evidence>
<organism evidence="13 14">
    <name type="scientific">Aureobasidium pullulans</name>
    <name type="common">Black yeast</name>
    <name type="synonym">Pullularia pullulans</name>
    <dbReference type="NCBI Taxonomy" id="5580"/>
    <lineage>
        <taxon>Eukaryota</taxon>
        <taxon>Fungi</taxon>
        <taxon>Dikarya</taxon>
        <taxon>Ascomycota</taxon>
        <taxon>Pezizomycotina</taxon>
        <taxon>Dothideomycetes</taxon>
        <taxon>Dothideomycetidae</taxon>
        <taxon>Dothideales</taxon>
        <taxon>Saccotheciaceae</taxon>
        <taxon>Aureobasidium</taxon>
    </lineage>
</organism>
<keyword evidence="8" id="KW-0119">Carbohydrate metabolism</keyword>
<dbReference type="PANTHER" id="PTHR32018:SF1">
    <property type="entry name" value="RHAMNOGALACTURONAN ENDOLYASE"/>
    <property type="match status" value="1"/>
</dbReference>
<dbReference type="SUPFAM" id="SSF49452">
    <property type="entry name" value="Starch-binding domain-like"/>
    <property type="match status" value="1"/>
</dbReference>
<sequence length="572" mass="62954">MGLSVLALSLAALPFVAAGGPFLQQTSNNTWIIGNDLWNITQGSIYGTKLYYQGKDAIGKAAGHYVGADGENNLVWESASIVNEGNDFIDVSFVSEKGDLHWVIYDGLAGSYQYFVNRALGDISILRSLFRLDPDRFPNGRTYLKDEPLPSFQSILDGTKVQDETFETSDGTYITKYDWSNYVRDRDFNGVHGPSTGSWYIHPSTDYFSGNHLKQTLTVHRESSTGDAVQLNVVQDTSHFQTQVTTTQPSGKIWGPWLWYLNDGSITDAKQRFQTELAKWPYSWVNDTAYHSRGAVSGTLKLSDGRIAAGAAVFLGDSDIKAPLAQGVNYYYTSYADASGKFSFSNVRTGQYGLYAWSNGGKIGDVYTNYTKSGINVEGNTKLSTLTWSVPSNKRIFQIGDFDKKTTGFIQSGPYHHGLAAQSPANFTYTVGKSNSSDWYYASSNLGTWNVEFDIATLEKSSARLIVSLAGYSQSTALTISSNGAVLGSLSKNDVTTDAATYRSGTVSGEWHQFVYTVSNLKQGKNVISRVAHGWISISSLLDFIQWLSMDWINRLYPTVIHGWINGRGSIG</sequence>
<feature type="signal peptide" evidence="10">
    <location>
        <begin position="1"/>
        <end position="18"/>
    </location>
</feature>
<dbReference type="GO" id="GO:0000272">
    <property type="term" value="P:polysaccharide catabolic process"/>
    <property type="evidence" value="ECO:0007669"/>
    <property type="project" value="UniProtKB-KW"/>
</dbReference>
<dbReference type="SUPFAM" id="SSF49785">
    <property type="entry name" value="Galactose-binding domain-like"/>
    <property type="match status" value="1"/>
</dbReference>
<dbReference type="EC" id="4.2.2.23" evidence="4"/>
<feature type="chain" id="PRO_5020387693" description="rhamnogalacturonan endolyase" evidence="10">
    <location>
        <begin position="19"/>
        <end position="572"/>
    </location>
</feature>
<dbReference type="InterPro" id="IPR029413">
    <property type="entry name" value="RG-lyase_II"/>
</dbReference>
<dbReference type="CDD" id="cd10320">
    <property type="entry name" value="RGL4_N"/>
    <property type="match status" value="1"/>
</dbReference>
<comment type="similarity">
    <text evidence="3">Belongs to the polysaccharide lyase 4 family.</text>
</comment>
<dbReference type="Pfam" id="PF14683">
    <property type="entry name" value="CBM-like"/>
    <property type="match status" value="1"/>
</dbReference>
<dbReference type="Gene3D" id="2.60.120.260">
    <property type="entry name" value="Galactose-binding domain-like"/>
    <property type="match status" value="1"/>
</dbReference>
<dbReference type="InterPro" id="IPR013784">
    <property type="entry name" value="Carb-bd-like_fold"/>
</dbReference>
<evidence type="ECO:0000313" key="13">
    <source>
        <dbReference type="EMBL" id="THZ74000.1"/>
    </source>
</evidence>
<protein>
    <recommendedName>
        <fullName evidence="4">rhamnogalacturonan endolyase</fullName>
        <ecNumber evidence="4">4.2.2.23</ecNumber>
    </recommendedName>
</protein>
<evidence type="ECO:0000256" key="7">
    <source>
        <dbReference type="ARBA" id="ARBA00023239"/>
    </source>
</evidence>
<evidence type="ECO:0000256" key="3">
    <source>
        <dbReference type="ARBA" id="ARBA00010418"/>
    </source>
</evidence>
<feature type="non-terminal residue" evidence="13">
    <location>
        <position position="572"/>
    </location>
</feature>
<evidence type="ECO:0000256" key="9">
    <source>
        <dbReference type="ARBA" id="ARBA00023326"/>
    </source>
</evidence>
<dbReference type="GO" id="GO:0102210">
    <property type="term" value="F:rhamnogalacturonan endolyase activity"/>
    <property type="evidence" value="ECO:0007669"/>
    <property type="project" value="UniProtKB-EC"/>
</dbReference>
<dbReference type="PANTHER" id="PTHR32018">
    <property type="entry name" value="RHAMNOGALACTURONATE LYASE FAMILY PROTEIN"/>
    <property type="match status" value="1"/>
</dbReference>
<feature type="domain" description="Rhamnogalacturonan lyase" evidence="11">
    <location>
        <begin position="395"/>
        <end position="532"/>
    </location>
</feature>
<feature type="domain" description="Rhamnogalacturonan lyase" evidence="12">
    <location>
        <begin position="305"/>
        <end position="377"/>
    </location>
</feature>
<dbReference type="InterPro" id="IPR008979">
    <property type="entry name" value="Galactose-bd-like_sf"/>
</dbReference>
<reference evidence="13 14" key="1">
    <citation type="submission" date="2018-10" db="EMBL/GenBank/DDBJ databases">
        <title>Fifty Aureobasidium pullulans genomes reveal a recombining polyextremotolerant generalist.</title>
        <authorList>
            <person name="Gostincar C."/>
            <person name="Turk M."/>
            <person name="Zajc J."/>
            <person name="Gunde-Cimerman N."/>
        </authorList>
    </citation>
    <scope>NUCLEOTIDE SEQUENCE [LARGE SCALE GENOMIC DNA]</scope>
    <source>
        <strain evidence="13 14">EXF-3403</strain>
    </source>
</reference>
<comment type="catalytic activity">
    <reaction evidence="1">
        <text>Endotype eliminative cleavage of L-alpha-rhamnopyranosyl-(1-&gt;4)-alpha-D-galactopyranosyluronic acid bonds of rhamnogalacturonan I domains in ramified hairy regions of pectin leaving L-rhamnopyranose at the reducing end and 4-deoxy-4,5-unsaturated D-galactopyranosyluronic acid at the non-reducing end.</text>
        <dbReference type="EC" id="4.2.2.23"/>
    </reaction>
</comment>
<comment type="caution">
    <text evidence="13">The sequence shown here is derived from an EMBL/GenBank/DDBJ whole genome shotgun (WGS) entry which is preliminary data.</text>
</comment>
<dbReference type="Pfam" id="PF14686">
    <property type="entry name" value="fn3_3"/>
    <property type="match status" value="1"/>
</dbReference>
<keyword evidence="7" id="KW-0456">Lyase</keyword>
<dbReference type="InterPro" id="IPR051850">
    <property type="entry name" value="Polysacch_Lyase_4"/>
</dbReference>
<dbReference type="AlphaFoldDB" id="A0A4S9X611"/>
<dbReference type="EMBL" id="QZBT01000239">
    <property type="protein sequence ID" value="THZ74000.1"/>
    <property type="molecule type" value="Genomic_DNA"/>
</dbReference>
<evidence type="ECO:0000256" key="1">
    <source>
        <dbReference type="ARBA" id="ARBA00001324"/>
    </source>
</evidence>
<dbReference type="InterPro" id="IPR011013">
    <property type="entry name" value="Gal_mutarotase_sf_dom"/>
</dbReference>
<dbReference type="InterPro" id="IPR014718">
    <property type="entry name" value="GH-type_carb-bd"/>
</dbReference>
<dbReference type="GO" id="GO:0005576">
    <property type="term" value="C:extracellular region"/>
    <property type="evidence" value="ECO:0007669"/>
    <property type="project" value="UniProtKB-SubCell"/>
</dbReference>